<feature type="chain" id="PRO_5025693613" evidence="1">
    <location>
        <begin position="20"/>
        <end position="225"/>
    </location>
</feature>
<keyword evidence="4" id="KW-1185">Reference proteome</keyword>
<dbReference type="RefSeq" id="WP_164614095.1">
    <property type="nucleotide sequence ID" value="NZ_JAAIKE010000006.1"/>
</dbReference>
<dbReference type="EMBL" id="JAAIKE010000006">
    <property type="protein sequence ID" value="NEX47913.1"/>
    <property type="molecule type" value="Genomic_DNA"/>
</dbReference>
<dbReference type="Proteomes" id="UP000481421">
    <property type="component" value="Unassembled WGS sequence"/>
</dbReference>
<proteinExistence type="predicted"/>
<keyword evidence="3" id="KW-0378">Hydrolase</keyword>
<sequence length="225" mass="23957">MRVVTVLCLVLVLCGCGLASRQTDGDILVIGDSVLAWNRGAGGDVGRVISAELRREVVNHAALGARLGRGGIGRFGGLNIPAQLPPGRWNWVVMNGGANDLGLTCGCTRCEAEIDRLISKDGRTGVIPDLISAARGRGARVLWAGYYAAPQSRSFRGCRPGLVELERRIALHAQMMDGVFFVDSEDVFDASNTSLFAADNTHPSVEGSAVIGRYLARQIAARTPR</sequence>
<feature type="signal peptide" evidence="1">
    <location>
        <begin position="1"/>
        <end position="19"/>
    </location>
</feature>
<dbReference type="AlphaFoldDB" id="A0A6B3RRJ2"/>
<protein>
    <submittedName>
        <fullName evidence="3">SGNH/GDSL hydrolase family protein</fullName>
    </submittedName>
</protein>
<evidence type="ECO:0000313" key="4">
    <source>
        <dbReference type="Proteomes" id="UP000481421"/>
    </source>
</evidence>
<accession>A0A6B3RRJ2</accession>
<dbReference type="CDD" id="cd00229">
    <property type="entry name" value="SGNH_hydrolase"/>
    <property type="match status" value="1"/>
</dbReference>
<evidence type="ECO:0000256" key="1">
    <source>
        <dbReference type="SAM" id="SignalP"/>
    </source>
</evidence>
<keyword evidence="1" id="KW-0732">Signal</keyword>
<gene>
    <name evidence="3" type="ORF">G3572_17010</name>
</gene>
<dbReference type="GO" id="GO:0016788">
    <property type="term" value="F:hydrolase activity, acting on ester bonds"/>
    <property type="evidence" value="ECO:0007669"/>
    <property type="project" value="UniProtKB-ARBA"/>
</dbReference>
<organism evidence="3 4">
    <name type="scientific">Pseudotabrizicola algicola</name>
    <dbReference type="NCBI Taxonomy" id="2709381"/>
    <lineage>
        <taxon>Bacteria</taxon>
        <taxon>Pseudomonadati</taxon>
        <taxon>Pseudomonadota</taxon>
        <taxon>Alphaproteobacteria</taxon>
        <taxon>Rhodobacterales</taxon>
        <taxon>Paracoccaceae</taxon>
        <taxon>Pseudotabrizicola</taxon>
    </lineage>
</organism>
<name>A0A6B3RRJ2_9RHOB</name>
<dbReference type="PROSITE" id="PS51257">
    <property type="entry name" value="PROKAR_LIPOPROTEIN"/>
    <property type="match status" value="1"/>
</dbReference>
<comment type="caution">
    <text evidence="3">The sequence shown here is derived from an EMBL/GenBank/DDBJ whole genome shotgun (WGS) entry which is preliminary data.</text>
</comment>
<feature type="domain" description="SGNH hydrolase-type esterase" evidence="2">
    <location>
        <begin position="29"/>
        <end position="209"/>
    </location>
</feature>
<dbReference type="InterPro" id="IPR013830">
    <property type="entry name" value="SGNH_hydro"/>
</dbReference>
<dbReference type="InterPro" id="IPR036514">
    <property type="entry name" value="SGNH_hydro_sf"/>
</dbReference>
<evidence type="ECO:0000259" key="2">
    <source>
        <dbReference type="Pfam" id="PF13472"/>
    </source>
</evidence>
<evidence type="ECO:0000313" key="3">
    <source>
        <dbReference type="EMBL" id="NEX47913.1"/>
    </source>
</evidence>
<dbReference type="Gene3D" id="3.40.50.1110">
    <property type="entry name" value="SGNH hydrolase"/>
    <property type="match status" value="1"/>
</dbReference>
<dbReference type="SUPFAM" id="SSF52266">
    <property type="entry name" value="SGNH hydrolase"/>
    <property type="match status" value="1"/>
</dbReference>
<reference evidence="3 4" key="1">
    <citation type="submission" date="2020-02" db="EMBL/GenBank/DDBJ databases">
        <title>Rhodobacter algicola sp. nov., isolated from microalga culture.</title>
        <authorList>
            <person name="Park C.-Y."/>
        </authorList>
    </citation>
    <scope>NUCLEOTIDE SEQUENCE [LARGE SCALE GENOMIC DNA]</scope>
    <source>
        <strain evidence="3 4">ETT8</strain>
    </source>
</reference>
<dbReference type="Pfam" id="PF13472">
    <property type="entry name" value="Lipase_GDSL_2"/>
    <property type="match status" value="1"/>
</dbReference>